<evidence type="ECO:0000313" key="2">
    <source>
        <dbReference type="EMBL" id="QHS99682.1"/>
    </source>
</evidence>
<sequence>MNCIICGEDINCKYSLSLDCDCKSKYHYECIFTTLKNDKFNKCPYCAKPFQMLPLVNGVKRIEPKVHIIDENNVFESVKCQAILKSGKNKGNKCNKNCKLGYETCQRHFINYN</sequence>
<dbReference type="InterPro" id="IPR001841">
    <property type="entry name" value="Znf_RING"/>
</dbReference>
<feature type="domain" description="RING-type" evidence="1">
    <location>
        <begin position="3"/>
        <end position="46"/>
    </location>
</feature>
<dbReference type="SUPFAM" id="SSF57850">
    <property type="entry name" value="RING/U-box"/>
    <property type="match status" value="1"/>
</dbReference>
<accession>A0A6C0C5T2</accession>
<protein>
    <recommendedName>
        <fullName evidence="1">RING-type domain-containing protein</fullName>
    </recommendedName>
</protein>
<dbReference type="EMBL" id="MN739346">
    <property type="protein sequence ID" value="QHS99682.1"/>
    <property type="molecule type" value="Genomic_DNA"/>
</dbReference>
<reference evidence="2" key="1">
    <citation type="journal article" date="2020" name="Nature">
        <title>Giant virus diversity and host interactions through global metagenomics.</title>
        <authorList>
            <person name="Schulz F."/>
            <person name="Roux S."/>
            <person name="Paez-Espino D."/>
            <person name="Jungbluth S."/>
            <person name="Walsh D.A."/>
            <person name="Denef V.J."/>
            <person name="McMahon K.D."/>
            <person name="Konstantinidis K.T."/>
            <person name="Eloe-Fadrosh E.A."/>
            <person name="Kyrpides N.C."/>
            <person name="Woyke T."/>
        </authorList>
    </citation>
    <scope>NUCLEOTIDE SEQUENCE</scope>
    <source>
        <strain evidence="2">GVMAG-M-3300020187-37</strain>
    </source>
</reference>
<name>A0A6C0C5T2_9ZZZZ</name>
<dbReference type="Gene3D" id="3.30.40.10">
    <property type="entry name" value="Zinc/RING finger domain, C3HC4 (zinc finger)"/>
    <property type="match status" value="1"/>
</dbReference>
<evidence type="ECO:0000259" key="1">
    <source>
        <dbReference type="PROSITE" id="PS50089"/>
    </source>
</evidence>
<dbReference type="PROSITE" id="PS50089">
    <property type="entry name" value="ZF_RING_2"/>
    <property type="match status" value="1"/>
</dbReference>
<organism evidence="2">
    <name type="scientific">viral metagenome</name>
    <dbReference type="NCBI Taxonomy" id="1070528"/>
    <lineage>
        <taxon>unclassified sequences</taxon>
        <taxon>metagenomes</taxon>
        <taxon>organismal metagenomes</taxon>
    </lineage>
</organism>
<dbReference type="InterPro" id="IPR013083">
    <property type="entry name" value="Znf_RING/FYVE/PHD"/>
</dbReference>
<dbReference type="AlphaFoldDB" id="A0A6C0C5T2"/>
<proteinExistence type="predicted"/>